<dbReference type="InterPro" id="IPR017871">
    <property type="entry name" value="ABC_transporter-like_CS"/>
</dbReference>
<proteinExistence type="inferred from homology"/>
<reference evidence="12 13" key="1">
    <citation type="submission" date="2020-03" db="EMBL/GenBank/DDBJ databases">
        <title>Genomic Encyclopedia of Type Strains, Phase IV (KMG-IV): sequencing the most valuable type-strain genomes for metagenomic binning, comparative biology and taxonomic classification.</title>
        <authorList>
            <person name="Goeker M."/>
        </authorList>
    </citation>
    <scope>NUCLEOTIDE SEQUENCE [LARGE SCALE GENOMIC DNA]</scope>
    <source>
        <strain evidence="12 13">DSM 103870</strain>
    </source>
</reference>
<gene>
    <name evidence="12" type="ORF">FHS82_003751</name>
</gene>
<evidence type="ECO:0000256" key="3">
    <source>
        <dbReference type="ARBA" id="ARBA00022692"/>
    </source>
</evidence>
<feature type="region of interest" description="Disordered" evidence="8">
    <location>
        <begin position="1"/>
        <end position="21"/>
    </location>
</feature>
<name>A0ABX0V7Z2_9HYPH</name>
<evidence type="ECO:0000256" key="6">
    <source>
        <dbReference type="ARBA" id="ARBA00022989"/>
    </source>
</evidence>
<keyword evidence="3 9" id="KW-0812">Transmembrane</keyword>
<feature type="transmembrane region" description="Helical" evidence="9">
    <location>
        <begin position="834"/>
        <end position="856"/>
    </location>
</feature>
<feature type="transmembrane region" description="Helical" evidence="9">
    <location>
        <begin position="926"/>
        <end position="945"/>
    </location>
</feature>
<keyword evidence="7 9" id="KW-0472">Membrane</keyword>
<evidence type="ECO:0000256" key="2">
    <source>
        <dbReference type="ARBA" id="ARBA00005417"/>
    </source>
</evidence>
<feature type="transmembrane region" description="Helical" evidence="9">
    <location>
        <begin position="755"/>
        <end position="778"/>
    </location>
</feature>
<evidence type="ECO:0000256" key="4">
    <source>
        <dbReference type="ARBA" id="ARBA00022741"/>
    </source>
</evidence>
<comment type="subcellular location">
    <subcellularLocation>
        <location evidence="1">Membrane</location>
        <topology evidence="1">Multi-pass membrane protein</topology>
    </subcellularLocation>
</comment>
<dbReference type="Pfam" id="PF00005">
    <property type="entry name" value="ABC_tran"/>
    <property type="match status" value="2"/>
</dbReference>
<dbReference type="InterPro" id="IPR013525">
    <property type="entry name" value="ABC2_TM"/>
</dbReference>
<feature type="transmembrane region" description="Helical" evidence="9">
    <location>
        <begin position="600"/>
        <end position="618"/>
    </location>
</feature>
<feature type="domain" description="ABC transporter" evidence="10">
    <location>
        <begin position="296"/>
        <end position="526"/>
    </location>
</feature>
<dbReference type="InterPro" id="IPR047651">
    <property type="entry name" value="ABC2_perm_RbbA"/>
</dbReference>
<evidence type="ECO:0000256" key="9">
    <source>
        <dbReference type="SAM" id="Phobius"/>
    </source>
</evidence>
<evidence type="ECO:0000256" key="7">
    <source>
        <dbReference type="ARBA" id="ARBA00023136"/>
    </source>
</evidence>
<feature type="domain" description="ABC transmembrane type-2" evidence="11">
    <location>
        <begin position="718"/>
        <end position="948"/>
    </location>
</feature>
<evidence type="ECO:0000256" key="8">
    <source>
        <dbReference type="SAM" id="MobiDB-lite"/>
    </source>
</evidence>
<dbReference type="PROSITE" id="PS51012">
    <property type="entry name" value="ABC_TM2"/>
    <property type="match status" value="1"/>
</dbReference>
<protein>
    <submittedName>
        <fullName evidence="12">Ribosome-dependent ATPase</fullName>
    </submittedName>
</protein>
<dbReference type="SMART" id="SM00382">
    <property type="entry name" value="AAA"/>
    <property type="match status" value="2"/>
</dbReference>
<comment type="similarity">
    <text evidence="2">Belongs to the ABC transporter superfamily.</text>
</comment>
<evidence type="ECO:0000256" key="5">
    <source>
        <dbReference type="ARBA" id="ARBA00022840"/>
    </source>
</evidence>
<dbReference type="NCBIfam" id="NF033858">
    <property type="entry name" value="ABC2_perm_RbbA"/>
    <property type="match status" value="1"/>
</dbReference>
<keyword evidence="6 9" id="KW-1133">Transmembrane helix</keyword>
<dbReference type="Gene3D" id="3.40.50.300">
    <property type="entry name" value="P-loop containing nucleotide triphosphate hydrolases"/>
    <property type="match status" value="2"/>
</dbReference>
<feature type="transmembrane region" description="Helical" evidence="9">
    <location>
        <begin position="805"/>
        <end position="828"/>
    </location>
</feature>
<accession>A0ABX0V7Z2</accession>
<comment type="caution">
    <text evidence="12">The sequence shown here is derived from an EMBL/GenBank/DDBJ whole genome shotgun (WGS) entry which is preliminary data.</text>
</comment>
<keyword evidence="13" id="KW-1185">Reference proteome</keyword>
<keyword evidence="4" id="KW-0547">Nucleotide-binding</keyword>
<organism evidence="12 13">
    <name type="scientific">Pseudochelatococcus lubricantis</name>
    <dbReference type="NCBI Taxonomy" id="1538102"/>
    <lineage>
        <taxon>Bacteria</taxon>
        <taxon>Pseudomonadati</taxon>
        <taxon>Pseudomonadota</taxon>
        <taxon>Alphaproteobacteria</taxon>
        <taxon>Hyphomicrobiales</taxon>
        <taxon>Chelatococcaceae</taxon>
        <taxon>Pseudochelatococcus</taxon>
    </lineage>
</organism>
<dbReference type="InterPro" id="IPR027417">
    <property type="entry name" value="P-loop_NTPase"/>
</dbReference>
<dbReference type="PANTHER" id="PTHR43038:SF4">
    <property type="entry name" value="RIBOSOME-ASSOCIATED ATPASE"/>
    <property type="match status" value="1"/>
</dbReference>
<dbReference type="Gene3D" id="3.40.1710.10">
    <property type="entry name" value="abc type-2 transporter like domain"/>
    <property type="match status" value="1"/>
</dbReference>
<keyword evidence="5" id="KW-0067">ATP-binding</keyword>
<dbReference type="Proteomes" id="UP001429580">
    <property type="component" value="Unassembled WGS sequence"/>
</dbReference>
<sequence length="950" mass="103337">MARGVAEDGQPVMTRESPVPAEAFPATPPVASLVNVGLRYGKTLALDNITLDIPAGCMVGLIGPDGVGKSSLLSLVAGARVVQQGQIEVLGGDIASARHRSRVCPQIAYMPQGLGKNLYPNLSVFENIDFFGRLFGHDRREREERIARLLGRTGLAPFASRPAGKLSGGMKQKLGLCCALIHDPDLLILDEPTTGVDPLSRRQFWDLIDDIRRERPGMSVIVATAYMEEAARFDWLAAMNAGRVLAVGAPGDLLRRTGAGTLDEAFIALLPEESRATYHKVELRPRTHRPDETLAIEAEGLTMRFGDFTAVDNVSFSIPQGEIFGFLGSNGCGKTTTMKMLTGLLPATEGIAKLFGQQVDPHDMAVRKRVGYMSQAFSLYVELTVRQNLDLHARLFHLPLAAIPGRIQEMARRFDLEDVMDVLPDALPLGIRQRLSLAVALIHGPEILILDEPTSGVDPVARDALWQELIDLSRNDNVTIFISTHFMNEAERCDRISLMHAGKVLVSDTPAAIVEKRGAATLEDAFIAYLEEAGAGTAADAPVPPVMAENIPEADPPSAPAVTQQTDPKRDSGASLFDFRRMFSYARLEGLELRRDPIRATLALVGSVLLMFIIGYGISMDVENLTFAVLDHDQTTISRSYSLDIAGSRYFVERPPITDYADLDRRMRAGEIALAIEIPPGFGRDVLRGRQVSIGVWYDGAMPQRAETVRGYIQGMHQRWLQERASRAAGAQTSAALFNIEIRYRYNPDVESLPAIVPAVIPLLLLMIPAMLTALSVVREKELGSIVNLYVTPTTRLEFLLGKQLPYVLLAMFNFILLVSLAIFFFGVPLKGSFAALTLGAFLYVITATGMGLLISTFMNSQIAAIFGTSILTLVPAVQFSGLTEPVSSLEGGGAFIGHIYPTTHFITIARGTFSKALGFADLSHAFWPLLIAIPVLLGLGAVLLKKQAS</sequence>
<evidence type="ECO:0000259" key="10">
    <source>
        <dbReference type="PROSITE" id="PS50893"/>
    </source>
</evidence>
<dbReference type="PROSITE" id="PS50893">
    <property type="entry name" value="ABC_TRANSPORTER_2"/>
    <property type="match status" value="2"/>
</dbReference>
<dbReference type="Pfam" id="PF12698">
    <property type="entry name" value="ABC2_membrane_3"/>
    <property type="match status" value="1"/>
</dbReference>
<dbReference type="CDD" id="cd03230">
    <property type="entry name" value="ABC_DR_subfamily_A"/>
    <property type="match status" value="2"/>
</dbReference>
<dbReference type="InterPro" id="IPR003439">
    <property type="entry name" value="ABC_transporter-like_ATP-bd"/>
</dbReference>
<evidence type="ECO:0000313" key="12">
    <source>
        <dbReference type="EMBL" id="NIJ59890.1"/>
    </source>
</evidence>
<evidence type="ECO:0000313" key="13">
    <source>
        <dbReference type="Proteomes" id="UP001429580"/>
    </source>
</evidence>
<dbReference type="PANTHER" id="PTHR43038">
    <property type="entry name" value="ATP-BINDING CASSETTE, SUB-FAMILY H, MEMBER 1"/>
    <property type="match status" value="1"/>
</dbReference>
<evidence type="ECO:0000256" key="1">
    <source>
        <dbReference type="ARBA" id="ARBA00004141"/>
    </source>
</evidence>
<evidence type="ECO:0000259" key="11">
    <source>
        <dbReference type="PROSITE" id="PS51012"/>
    </source>
</evidence>
<feature type="domain" description="ABC transporter" evidence="10">
    <location>
        <begin position="31"/>
        <end position="266"/>
    </location>
</feature>
<dbReference type="EMBL" id="JAASQI010000011">
    <property type="protein sequence ID" value="NIJ59890.1"/>
    <property type="molecule type" value="Genomic_DNA"/>
</dbReference>
<dbReference type="SUPFAM" id="SSF52540">
    <property type="entry name" value="P-loop containing nucleoside triphosphate hydrolases"/>
    <property type="match status" value="2"/>
</dbReference>
<dbReference type="InterPro" id="IPR047817">
    <property type="entry name" value="ABC2_TM_bact-type"/>
</dbReference>
<dbReference type="PROSITE" id="PS00211">
    <property type="entry name" value="ABC_TRANSPORTER_1"/>
    <property type="match status" value="1"/>
</dbReference>
<dbReference type="InterPro" id="IPR003593">
    <property type="entry name" value="AAA+_ATPase"/>
</dbReference>